<dbReference type="PANTHER" id="PTHR31179:SF7">
    <property type="entry name" value="FYVE-TYPE DOMAIN-CONTAINING PROTEIN"/>
    <property type="match status" value="1"/>
</dbReference>
<dbReference type="GO" id="GO:0008270">
    <property type="term" value="F:zinc ion binding"/>
    <property type="evidence" value="ECO:0007669"/>
    <property type="project" value="UniProtKB-KW"/>
</dbReference>
<evidence type="ECO:0000313" key="8">
    <source>
        <dbReference type="Proteomes" id="UP000054359"/>
    </source>
</evidence>
<dbReference type="Gene3D" id="1.20.5.730">
    <property type="entry name" value="Single helix bin"/>
    <property type="match status" value="1"/>
</dbReference>
<keyword evidence="1" id="KW-0479">Metal-binding</keyword>
<dbReference type="Pfam" id="PF09311">
    <property type="entry name" value="Rab5-bind"/>
    <property type="match status" value="1"/>
</dbReference>
<organism evidence="7 8">
    <name type="scientific">Stegodyphus mimosarum</name>
    <name type="common">African social velvet spider</name>
    <dbReference type="NCBI Taxonomy" id="407821"/>
    <lineage>
        <taxon>Eukaryota</taxon>
        <taxon>Metazoa</taxon>
        <taxon>Ecdysozoa</taxon>
        <taxon>Arthropoda</taxon>
        <taxon>Chelicerata</taxon>
        <taxon>Arachnida</taxon>
        <taxon>Araneae</taxon>
        <taxon>Araneomorphae</taxon>
        <taxon>Entelegynae</taxon>
        <taxon>Eresoidea</taxon>
        <taxon>Eresidae</taxon>
        <taxon>Stegodyphus</taxon>
    </lineage>
</organism>
<dbReference type="InterPro" id="IPR000306">
    <property type="entry name" value="Znf_FYVE"/>
</dbReference>
<dbReference type="InterPro" id="IPR015390">
    <property type="entry name" value="Rabaptin_Rab5-bd_dom"/>
</dbReference>
<evidence type="ECO:0000256" key="3">
    <source>
        <dbReference type="ARBA" id="ARBA00022833"/>
    </source>
</evidence>
<dbReference type="CDD" id="cd15739">
    <property type="entry name" value="FYVE_RABE_unchar"/>
    <property type="match status" value="1"/>
</dbReference>
<dbReference type="PANTHER" id="PTHR31179">
    <property type="entry name" value="RAB GTPASE-BINDING EFFECTOR PROTEIN"/>
    <property type="match status" value="1"/>
</dbReference>
<evidence type="ECO:0000256" key="1">
    <source>
        <dbReference type="ARBA" id="ARBA00022723"/>
    </source>
</evidence>
<dbReference type="Proteomes" id="UP000054359">
    <property type="component" value="Unassembled WGS sequence"/>
</dbReference>
<evidence type="ECO:0000313" key="7">
    <source>
        <dbReference type="EMBL" id="KFM78004.1"/>
    </source>
</evidence>
<feature type="coiled-coil region" evidence="5">
    <location>
        <begin position="108"/>
        <end position="233"/>
    </location>
</feature>
<dbReference type="OMA" id="ICKTELK"/>
<accession>A0A087UKW5</accession>
<sequence length="367" mass="42305">MDMFLKGQIIGMLECERSQTKVSQFLNVPQCVISILWQRFYNTGDVTRRAIQGRPRLLERLQKENELLLGKHIAKAQQMRNEDINLPNSVEELQFYCLQKQEELITIKAAKENMEEALKGDIQMLKNQLMSEQTAKERLEDTFTQELDSLREQLGILESVKQELSVQRSQNGELDQRFSSLLDELRVKNDKISELESQLDELQAAKLKLEEDVHELKSKVQGLQSDLDNSEAVQRDFVKLSQSLQASSISNGWVLLPLSADCGMLLHVSLYCFFNMELEKIRQSDSEVRWQHEEDVVECNSCKKTFQSRKEKFHCNHCGKIFCLDCLSRTVNSGPKGRQFKVCNVCHTLLDHQTAPYFSSEPPQTPS</sequence>
<keyword evidence="3" id="KW-0862">Zinc</keyword>
<name>A0A087UKW5_STEMI</name>
<dbReference type="InterPro" id="IPR011011">
    <property type="entry name" value="Znf_FYVE_PHD"/>
</dbReference>
<dbReference type="Pfam" id="PF01363">
    <property type="entry name" value="FYVE"/>
    <property type="match status" value="1"/>
</dbReference>
<evidence type="ECO:0000259" key="6">
    <source>
        <dbReference type="PROSITE" id="PS50178"/>
    </source>
</evidence>
<dbReference type="SUPFAM" id="SSF103652">
    <property type="entry name" value="G protein-binding domain"/>
    <property type="match status" value="1"/>
</dbReference>
<dbReference type="InterPro" id="IPR013083">
    <property type="entry name" value="Znf_RING/FYVE/PHD"/>
</dbReference>
<dbReference type="SMART" id="SM00064">
    <property type="entry name" value="FYVE"/>
    <property type="match status" value="1"/>
</dbReference>
<feature type="domain" description="FYVE-type" evidence="6">
    <location>
        <begin position="293"/>
        <end position="351"/>
    </location>
</feature>
<keyword evidence="5" id="KW-0175">Coiled coil</keyword>
<dbReference type="EMBL" id="KK120301">
    <property type="protein sequence ID" value="KFM78004.1"/>
    <property type="molecule type" value="Genomic_DNA"/>
</dbReference>
<feature type="non-terminal residue" evidence="7">
    <location>
        <position position="367"/>
    </location>
</feature>
<dbReference type="AlphaFoldDB" id="A0A087UKW5"/>
<reference evidence="7 8" key="1">
    <citation type="submission" date="2013-11" db="EMBL/GenBank/DDBJ databases">
        <title>Genome sequencing of Stegodyphus mimosarum.</title>
        <authorList>
            <person name="Bechsgaard J."/>
        </authorList>
    </citation>
    <scope>NUCLEOTIDE SEQUENCE [LARGE SCALE GENOMIC DNA]</scope>
</reference>
<dbReference type="InterPro" id="IPR003914">
    <property type="entry name" value="Rabaptin"/>
</dbReference>
<dbReference type="STRING" id="407821.A0A087UKW5"/>
<dbReference type="OrthoDB" id="6427806at2759"/>
<evidence type="ECO:0000256" key="5">
    <source>
        <dbReference type="SAM" id="Coils"/>
    </source>
</evidence>
<keyword evidence="2 4" id="KW-0863">Zinc-finger</keyword>
<proteinExistence type="predicted"/>
<protein>
    <submittedName>
        <fullName evidence="7">Rab GTPase-binding effector protein 1</fullName>
    </submittedName>
</protein>
<dbReference type="Gene3D" id="3.30.40.10">
    <property type="entry name" value="Zinc/RING finger domain, C3HC4 (zinc finger)"/>
    <property type="match status" value="1"/>
</dbReference>
<dbReference type="PROSITE" id="PS50178">
    <property type="entry name" value="ZF_FYVE"/>
    <property type="match status" value="1"/>
</dbReference>
<keyword evidence="8" id="KW-1185">Reference proteome</keyword>
<dbReference type="SUPFAM" id="SSF57903">
    <property type="entry name" value="FYVE/PHD zinc finger"/>
    <property type="match status" value="1"/>
</dbReference>
<dbReference type="GO" id="GO:0006897">
    <property type="term" value="P:endocytosis"/>
    <property type="evidence" value="ECO:0007669"/>
    <property type="project" value="InterPro"/>
</dbReference>
<dbReference type="InterPro" id="IPR017455">
    <property type="entry name" value="Znf_FYVE-rel"/>
</dbReference>
<gene>
    <name evidence="7" type="ORF">X975_23361</name>
</gene>
<dbReference type="GO" id="GO:0005096">
    <property type="term" value="F:GTPase activator activity"/>
    <property type="evidence" value="ECO:0007669"/>
    <property type="project" value="InterPro"/>
</dbReference>
<evidence type="ECO:0000256" key="2">
    <source>
        <dbReference type="ARBA" id="ARBA00022771"/>
    </source>
</evidence>
<evidence type="ECO:0000256" key="4">
    <source>
        <dbReference type="PROSITE-ProRule" id="PRU00091"/>
    </source>
</evidence>